<dbReference type="SUPFAM" id="SSF141091">
    <property type="entry name" value="L21p-like"/>
    <property type="match status" value="1"/>
</dbReference>
<dbReference type="Proteomes" id="UP001620626">
    <property type="component" value="Unassembled WGS sequence"/>
</dbReference>
<name>A0ABD2JBK6_9BILA</name>
<accession>A0ABD2JBK6</accession>
<evidence type="ECO:0000313" key="4">
    <source>
        <dbReference type="Proteomes" id="UP001620626"/>
    </source>
</evidence>
<dbReference type="AlphaFoldDB" id="A0ABD2JBK6"/>
<keyword evidence="4" id="KW-1185">Reference proteome</keyword>
<sequence>MFSTAASSSQQFNVEKPVINKSDIMEPEDYDLTDRRKWVIENISNSIGDLTQMIFAVIYIQGKQHKVTQDDIIHVEHNIPLDVGEEIVLEKVLMIGNAEFTLIGRPLLDPKFVHVRATVIEKTTTSPEVQYDFRKKNILNPVWLSHELTVLRINNIHLDKMLLGET</sequence>
<comment type="caution">
    <text evidence="3">The sequence shown here is derived from an EMBL/GenBank/DDBJ whole genome shotgun (WGS) entry which is preliminary data.</text>
</comment>
<dbReference type="GO" id="GO:0005737">
    <property type="term" value="C:cytoplasm"/>
    <property type="evidence" value="ECO:0007669"/>
    <property type="project" value="UniProtKB-ARBA"/>
</dbReference>
<dbReference type="PANTHER" id="PTHR21349:SF0">
    <property type="entry name" value="LARGE RIBOSOMAL SUBUNIT PROTEIN BL21M"/>
    <property type="match status" value="1"/>
</dbReference>
<evidence type="ECO:0000313" key="3">
    <source>
        <dbReference type="EMBL" id="KAL3088003.1"/>
    </source>
</evidence>
<dbReference type="InterPro" id="IPR028909">
    <property type="entry name" value="bL21-like"/>
</dbReference>
<dbReference type="PANTHER" id="PTHR21349">
    <property type="entry name" value="50S RIBOSOMAL PROTEIN L21"/>
    <property type="match status" value="1"/>
</dbReference>
<protein>
    <recommendedName>
        <fullName evidence="2">Large ribosomal subunit protein bL21m</fullName>
    </recommendedName>
</protein>
<reference evidence="3 4" key="1">
    <citation type="submission" date="2024-10" db="EMBL/GenBank/DDBJ databases">
        <authorList>
            <person name="Kim D."/>
        </authorList>
    </citation>
    <scope>NUCLEOTIDE SEQUENCE [LARGE SCALE GENOMIC DNA]</scope>
    <source>
        <strain evidence="3">BH-2024</strain>
    </source>
</reference>
<organism evidence="3 4">
    <name type="scientific">Heterodera trifolii</name>
    <dbReference type="NCBI Taxonomy" id="157864"/>
    <lineage>
        <taxon>Eukaryota</taxon>
        <taxon>Metazoa</taxon>
        <taxon>Ecdysozoa</taxon>
        <taxon>Nematoda</taxon>
        <taxon>Chromadorea</taxon>
        <taxon>Rhabditida</taxon>
        <taxon>Tylenchina</taxon>
        <taxon>Tylenchomorpha</taxon>
        <taxon>Tylenchoidea</taxon>
        <taxon>Heteroderidae</taxon>
        <taxon>Heteroderinae</taxon>
        <taxon>Heterodera</taxon>
    </lineage>
</organism>
<gene>
    <name evidence="3" type="ORF">niasHT_026424</name>
</gene>
<dbReference type="InterPro" id="IPR036164">
    <property type="entry name" value="bL21-like_sf"/>
</dbReference>
<proteinExistence type="inferred from homology"/>
<evidence type="ECO:0000256" key="2">
    <source>
        <dbReference type="ARBA" id="ARBA00044129"/>
    </source>
</evidence>
<comment type="similarity">
    <text evidence="1">Belongs to the bacterial ribosomal protein bL21 family.</text>
</comment>
<dbReference type="EMBL" id="JBICBT010001005">
    <property type="protein sequence ID" value="KAL3088003.1"/>
    <property type="molecule type" value="Genomic_DNA"/>
</dbReference>
<evidence type="ECO:0000256" key="1">
    <source>
        <dbReference type="ARBA" id="ARBA00008563"/>
    </source>
</evidence>
<dbReference type="Pfam" id="PF00829">
    <property type="entry name" value="Ribosomal_L21p"/>
    <property type="match status" value="1"/>
</dbReference>